<dbReference type="Pfam" id="PF06790">
    <property type="entry name" value="UPF0259"/>
    <property type="match status" value="1"/>
</dbReference>
<evidence type="ECO:0000256" key="7">
    <source>
        <dbReference type="HAMAP-Rule" id="MF_01067"/>
    </source>
</evidence>
<organism evidence="8 9">
    <name type="scientific">Candidatus Regiella insecticola</name>
    <dbReference type="NCBI Taxonomy" id="138073"/>
    <lineage>
        <taxon>Bacteria</taxon>
        <taxon>Pseudomonadati</taxon>
        <taxon>Pseudomonadota</taxon>
        <taxon>Gammaproteobacteria</taxon>
        <taxon>Enterobacterales</taxon>
        <taxon>Enterobacteriaceae</taxon>
        <taxon>aphid secondary symbionts</taxon>
        <taxon>Candidatus Regiella</taxon>
    </lineage>
</organism>
<sequence>MPITANILHRDSFNFLKNQLPSILLLALLSALITVILNQIFLLDAEQLNSLEIASRDLASSSGMGIKEMVQLMTPEQQIILLKISAVATFSALLGNVLLIGGTLALITLVSQGNYLSLWQVIGVALPTLPRLGLLIFICTLLVQCGLALFIVPGVVIVLAVSLAPIIITSEKIGIFAAIKASATLAFANIRLIVPAMILWFSVKLLILLIISKVILYFPVAADIILSTLNNVVSTLLLVYLFRLHMLLHDR</sequence>
<dbReference type="EMBL" id="BLXO01000005">
    <property type="protein sequence ID" value="GFN46796.1"/>
    <property type="molecule type" value="Genomic_DNA"/>
</dbReference>
<evidence type="ECO:0000256" key="3">
    <source>
        <dbReference type="ARBA" id="ARBA00022475"/>
    </source>
</evidence>
<feature type="transmembrane region" description="Helical" evidence="7">
    <location>
        <begin position="224"/>
        <end position="242"/>
    </location>
</feature>
<protein>
    <recommendedName>
        <fullName evidence="7">UPF0259 membrane protein RINTU1_25500</fullName>
    </recommendedName>
</protein>
<comment type="subcellular location">
    <subcellularLocation>
        <location evidence="1">Cell inner membrane</location>
        <topology evidence="1">Multi-pass membrane protein</topology>
    </subcellularLocation>
    <subcellularLocation>
        <location evidence="7">Cell membrane</location>
        <topology evidence="7">Multi-pass membrane protein</topology>
    </subcellularLocation>
</comment>
<dbReference type="GO" id="GO:0005886">
    <property type="term" value="C:plasma membrane"/>
    <property type="evidence" value="ECO:0007669"/>
    <property type="project" value="UniProtKB-SubCell"/>
</dbReference>
<comment type="similarity">
    <text evidence="2 7">Belongs to the UPF0259 family.</text>
</comment>
<reference evidence="8 9" key="1">
    <citation type="submission" date="2020-06" db="EMBL/GenBank/DDBJ databases">
        <title>The genome sequence of Candidatus Regiella insecticola strain Tut.</title>
        <authorList>
            <person name="Nikoh N."/>
            <person name="Tsuchida T."/>
            <person name="Koga R."/>
            <person name="Oshima K."/>
            <person name="Hattori M."/>
            <person name="Fukatsu T."/>
        </authorList>
    </citation>
    <scope>NUCLEOTIDE SEQUENCE [LARGE SCALE GENOMIC DNA]</scope>
    <source>
        <strain evidence="8 9">Tut</strain>
    </source>
</reference>
<dbReference type="AlphaFoldDB" id="A0A6L2ZPU7"/>
<feature type="transmembrane region" description="Helical" evidence="7">
    <location>
        <begin position="145"/>
        <end position="167"/>
    </location>
</feature>
<proteinExistence type="inferred from homology"/>
<accession>A0A6L2ZPU7</accession>
<keyword evidence="6 7" id="KW-0472">Membrane</keyword>
<feature type="transmembrane region" description="Helical" evidence="7">
    <location>
        <begin position="20"/>
        <end position="43"/>
    </location>
</feature>
<keyword evidence="4 7" id="KW-0812">Transmembrane</keyword>
<evidence type="ECO:0000256" key="1">
    <source>
        <dbReference type="ARBA" id="ARBA00004429"/>
    </source>
</evidence>
<dbReference type="Proteomes" id="UP000504714">
    <property type="component" value="Unassembled WGS sequence"/>
</dbReference>
<name>A0A6L2ZPU7_9ENTR</name>
<feature type="transmembrane region" description="Helical" evidence="7">
    <location>
        <begin position="197"/>
        <end position="218"/>
    </location>
</feature>
<dbReference type="InterPro" id="IPR009627">
    <property type="entry name" value="UPF0259"/>
</dbReference>
<dbReference type="RefSeq" id="WP_176488373.1">
    <property type="nucleotide sequence ID" value="NZ_BLXO01000005.1"/>
</dbReference>
<gene>
    <name evidence="8" type="primary">yciC</name>
    <name evidence="8" type="ORF">RINTU1_25500</name>
</gene>
<keyword evidence="5 7" id="KW-1133">Transmembrane helix</keyword>
<evidence type="ECO:0000313" key="9">
    <source>
        <dbReference type="Proteomes" id="UP000504714"/>
    </source>
</evidence>
<feature type="transmembrane region" description="Helical" evidence="7">
    <location>
        <begin position="80"/>
        <end position="110"/>
    </location>
</feature>
<evidence type="ECO:0000256" key="2">
    <source>
        <dbReference type="ARBA" id="ARBA00005633"/>
    </source>
</evidence>
<dbReference type="HAMAP" id="MF_01067">
    <property type="entry name" value="UPF0259"/>
    <property type="match status" value="1"/>
</dbReference>
<dbReference type="NCBIfam" id="NF002774">
    <property type="entry name" value="PRK02868.1"/>
    <property type="match status" value="1"/>
</dbReference>
<comment type="caution">
    <text evidence="8">The sequence shown here is derived from an EMBL/GenBank/DDBJ whole genome shotgun (WGS) entry which is preliminary data.</text>
</comment>
<keyword evidence="3 7" id="KW-1003">Cell membrane</keyword>
<feature type="transmembrane region" description="Helical" evidence="7">
    <location>
        <begin position="116"/>
        <end position="138"/>
    </location>
</feature>
<evidence type="ECO:0000256" key="5">
    <source>
        <dbReference type="ARBA" id="ARBA00022989"/>
    </source>
</evidence>
<evidence type="ECO:0000256" key="6">
    <source>
        <dbReference type="ARBA" id="ARBA00023136"/>
    </source>
</evidence>
<evidence type="ECO:0000256" key="4">
    <source>
        <dbReference type="ARBA" id="ARBA00022692"/>
    </source>
</evidence>
<evidence type="ECO:0000313" key="8">
    <source>
        <dbReference type="EMBL" id="GFN46796.1"/>
    </source>
</evidence>